<dbReference type="PANTHER" id="PTHR11362:SF82">
    <property type="entry name" value="PHOSPHATIDYLETHANOLAMINE-BINDING PROTEIN 4"/>
    <property type="match status" value="1"/>
</dbReference>
<dbReference type="InterPro" id="IPR035810">
    <property type="entry name" value="PEBP_euk"/>
</dbReference>
<dbReference type="SUPFAM" id="SSF49777">
    <property type="entry name" value="PEBP-like"/>
    <property type="match status" value="1"/>
</dbReference>
<dbReference type="OMA" id="NIMNAQN"/>
<dbReference type="EMBL" id="CCBP010000388">
    <property type="protein sequence ID" value="CDO76552.1"/>
    <property type="molecule type" value="Genomic_DNA"/>
</dbReference>
<dbReference type="AlphaFoldDB" id="A0A060SPS2"/>
<dbReference type="CDD" id="cd00866">
    <property type="entry name" value="PEBP_euk"/>
    <property type="match status" value="1"/>
</dbReference>
<dbReference type="OrthoDB" id="2506647at2759"/>
<organism evidence="3 4">
    <name type="scientific">Pycnoporus cinnabarinus</name>
    <name type="common">Cinnabar-red polypore</name>
    <name type="synonym">Trametes cinnabarina</name>
    <dbReference type="NCBI Taxonomy" id="5643"/>
    <lineage>
        <taxon>Eukaryota</taxon>
        <taxon>Fungi</taxon>
        <taxon>Dikarya</taxon>
        <taxon>Basidiomycota</taxon>
        <taxon>Agaricomycotina</taxon>
        <taxon>Agaricomycetes</taxon>
        <taxon>Polyporales</taxon>
        <taxon>Polyporaceae</taxon>
        <taxon>Trametes</taxon>
    </lineage>
</organism>
<evidence type="ECO:0000313" key="4">
    <source>
        <dbReference type="Proteomes" id="UP000029665"/>
    </source>
</evidence>
<dbReference type="InterPro" id="IPR008914">
    <property type="entry name" value="PEBP"/>
</dbReference>
<sequence>MRIPLLTIATIAVSCVKAQNSTNFTIADAVQAFQVAKIVPDVLPSFNPTAILNVVFFDNTTGTSVNVTPGANLTRELQQTFVLAMVDPDAPTPQNPTAAQIRHLLAPGIQANGSVASGAALVNNTPAISDFLRPTPPAGSDPHRYILLLFVQPVNFTTVAPQFVNSSTPVNNFNISLFAQEVGLGSPVAGNFFLTGPDANSTSSTNGTSSASSAASSSSSPASPTSASSSMGRAELNLIALTVVTSLLGVALSFL</sequence>
<evidence type="ECO:0000313" key="3">
    <source>
        <dbReference type="EMBL" id="CDO76552.1"/>
    </source>
</evidence>
<evidence type="ECO:0000256" key="2">
    <source>
        <dbReference type="SAM" id="SignalP"/>
    </source>
</evidence>
<dbReference type="STRING" id="5643.A0A060SPS2"/>
<proteinExistence type="predicted"/>
<dbReference type="Pfam" id="PF01161">
    <property type="entry name" value="PBP"/>
    <property type="match status" value="1"/>
</dbReference>
<evidence type="ECO:0000256" key="1">
    <source>
        <dbReference type="SAM" id="MobiDB-lite"/>
    </source>
</evidence>
<dbReference type="Proteomes" id="UP000029665">
    <property type="component" value="Unassembled WGS sequence"/>
</dbReference>
<name>A0A060SPS2_PYCCI</name>
<accession>A0A060SPS2</accession>
<comment type="caution">
    <text evidence="3">The sequence shown here is derived from an EMBL/GenBank/DDBJ whole genome shotgun (WGS) entry which is preliminary data.</text>
</comment>
<protein>
    <recommendedName>
        <fullName evidence="5">PEBP-like protein</fullName>
    </recommendedName>
</protein>
<dbReference type="PANTHER" id="PTHR11362">
    <property type="entry name" value="PHOSPHATIDYLETHANOLAMINE-BINDING PROTEIN"/>
    <property type="match status" value="1"/>
</dbReference>
<feature type="region of interest" description="Disordered" evidence="1">
    <location>
        <begin position="200"/>
        <end position="228"/>
    </location>
</feature>
<gene>
    <name evidence="3" type="ORF">BN946_scf184982.g11</name>
</gene>
<keyword evidence="2" id="KW-0732">Signal</keyword>
<dbReference type="InterPro" id="IPR036610">
    <property type="entry name" value="PEBP-like_sf"/>
</dbReference>
<evidence type="ECO:0008006" key="5">
    <source>
        <dbReference type="Google" id="ProtNLM"/>
    </source>
</evidence>
<dbReference type="PROSITE" id="PS51257">
    <property type="entry name" value="PROKAR_LIPOPROTEIN"/>
    <property type="match status" value="1"/>
</dbReference>
<dbReference type="HOGENOM" id="CLU_043994_1_0_1"/>
<dbReference type="Gene3D" id="3.90.280.10">
    <property type="entry name" value="PEBP-like"/>
    <property type="match status" value="1"/>
</dbReference>
<keyword evidence="4" id="KW-1185">Reference proteome</keyword>
<reference evidence="3" key="1">
    <citation type="submission" date="2014-01" db="EMBL/GenBank/DDBJ databases">
        <title>The genome of the white-rot fungus Pycnoporus cinnabarinus: a basidiomycete model with a versatile arsenal for lignocellulosic biomass breakdown.</title>
        <authorList>
            <person name="Levasseur A."/>
            <person name="Lomascolo A."/>
            <person name="Ruiz-Duenas F.J."/>
            <person name="Uzan E."/>
            <person name="Piumi F."/>
            <person name="Kues U."/>
            <person name="Ram A.F.J."/>
            <person name="Murat C."/>
            <person name="Haon M."/>
            <person name="Benoit I."/>
            <person name="Arfi Y."/>
            <person name="Chevret D."/>
            <person name="Drula E."/>
            <person name="Kwon M.J."/>
            <person name="Gouret P."/>
            <person name="Lesage-Meessen L."/>
            <person name="Lombard V."/>
            <person name="Mariette J."/>
            <person name="Noirot C."/>
            <person name="Park J."/>
            <person name="Patyshakuliyeva A."/>
            <person name="Wieneger R.A.B."/>
            <person name="Wosten H.A.B."/>
            <person name="Martin F."/>
            <person name="Coutinho P.M."/>
            <person name="de Vries R."/>
            <person name="Martinez A.T."/>
            <person name="Klopp C."/>
            <person name="Pontarotti P."/>
            <person name="Henrissat B."/>
            <person name="Record E."/>
        </authorList>
    </citation>
    <scope>NUCLEOTIDE SEQUENCE [LARGE SCALE GENOMIC DNA]</scope>
    <source>
        <strain evidence="3">BRFM137</strain>
    </source>
</reference>
<feature type="signal peptide" evidence="2">
    <location>
        <begin position="1"/>
        <end position="18"/>
    </location>
</feature>
<feature type="chain" id="PRO_5001592488" description="PEBP-like protein" evidence="2">
    <location>
        <begin position="19"/>
        <end position="255"/>
    </location>
</feature>